<keyword evidence="3" id="KW-1185">Reference proteome</keyword>
<feature type="domain" description="Glycosyltransferase 2-like" evidence="1">
    <location>
        <begin position="7"/>
        <end position="177"/>
    </location>
</feature>
<reference evidence="3" key="1">
    <citation type="journal article" date="2019" name="Int. J. Syst. Evol. Microbiol.">
        <title>The Global Catalogue of Microorganisms (GCM) 10K type strain sequencing project: providing services to taxonomists for standard genome sequencing and annotation.</title>
        <authorList>
            <consortium name="The Broad Institute Genomics Platform"/>
            <consortium name="The Broad Institute Genome Sequencing Center for Infectious Disease"/>
            <person name="Wu L."/>
            <person name="Ma J."/>
        </authorList>
    </citation>
    <scope>NUCLEOTIDE SEQUENCE [LARGE SCALE GENOMIC DNA]</scope>
    <source>
        <strain evidence="3">JCM 17927</strain>
    </source>
</reference>
<name>A0ABP8MZZ7_9BACT</name>
<dbReference type="Proteomes" id="UP001501175">
    <property type="component" value="Unassembled WGS sequence"/>
</dbReference>
<dbReference type="EMBL" id="BAABHD010000030">
    <property type="protein sequence ID" value="GAA4458916.1"/>
    <property type="molecule type" value="Genomic_DNA"/>
</dbReference>
<comment type="caution">
    <text evidence="2">The sequence shown here is derived from an EMBL/GenBank/DDBJ whole genome shotgun (WGS) entry which is preliminary data.</text>
</comment>
<proteinExistence type="predicted"/>
<dbReference type="PANTHER" id="PTHR22916">
    <property type="entry name" value="GLYCOSYLTRANSFERASE"/>
    <property type="match status" value="1"/>
</dbReference>
<evidence type="ECO:0000313" key="2">
    <source>
        <dbReference type="EMBL" id="GAA4458916.1"/>
    </source>
</evidence>
<protein>
    <recommendedName>
        <fullName evidence="1">Glycosyltransferase 2-like domain-containing protein</fullName>
    </recommendedName>
</protein>
<dbReference type="InterPro" id="IPR001173">
    <property type="entry name" value="Glyco_trans_2-like"/>
</dbReference>
<accession>A0ABP8MZZ7</accession>
<organism evidence="2 3">
    <name type="scientific">Nibrella saemangeumensis</name>
    <dbReference type="NCBI Taxonomy" id="1084526"/>
    <lineage>
        <taxon>Bacteria</taxon>
        <taxon>Pseudomonadati</taxon>
        <taxon>Bacteroidota</taxon>
        <taxon>Cytophagia</taxon>
        <taxon>Cytophagales</taxon>
        <taxon>Spirosomataceae</taxon>
        <taxon>Nibrella</taxon>
    </lineage>
</organism>
<gene>
    <name evidence="2" type="ORF">GCM10023189_31900</name>
</gene>
<evidence type="ECO:0000259" key="1">
    <source>
        <dbReference type="Pfam" id="PF00535"/>
    </source>
</evidence>
<dbReference type="RefSeq" id="WP_345244862.1">
    <property type="nucleotide sequence ID" value="NZ_BAABHD010000030.1"/>
</dbReference>
<sequence>MNFPNVTVLIVTYNYGQYIGDAIESVCNQTYPQDKVEIVIVDDGSSDNTQALVKKYLEKKSNIKYYYQNNEGKASATKKGIELSTGDYLFNLDADDFYHPNCIEDTIQIYNNYPDVVQVSHVPNRWEVKNNVSIPQLHKHHYVNRSMIGIDLYRKSMFNGVTFCMGSCFSCRMSIIKSSIIMEDIDMYIDYFLFFYTLTRGRVYILNKVLSTFRRHEKAYSEGHIKYESTEIRTLRYLKSARAVYREVKVLFKDETDIVKRTYVDLLEHEISGIKYTRASRIILWIKYMKSILNIFYKYSNPTLYLIRGVKKSFYCFTK</sequence>
<dbReference type="Pfam" id="PF00535">
    <property type="entry name" value="Glycos_transf_2"/>
    <property type="match status" value="1"/>
</dbReference>
<dbReference type="CDD" id="cd00761">
    <property type="entry name" value="Glyco_tranf_GTA_type"/>
    <property type="match status" value="1"/>
</dbReference>
<dbReference type="SUPFAM" id="SSF53448">
    <property type="entry name" value="Nucleotide-diphospho-sugar transferases"/>
    <property type="match status" value="1"/>
</dbReference>
<dbReference type="InterPro" id="IPR029044">
    <property type="entry name" value="Nucleotide-diphossugar_trans"/>
</dbReference>
<dbReference type="PANTHER" id="PTHR22916:SF3">
    <property type="entry name" value="UDP-GLCNAC:BETAGAL BETA-1,3-N-ACETYLGLUCOSAMINYLTRANSFERASE-LIKE PROTEIN 1"/>
    <property type="match status" value="1"/>
</dbReference>
<evidence type="ECO:0000313" key="3">
    <source>
        <dbReference type="Proteomes" id="UP001501175"/>
    </source>
</evidence>
<dbReference type="Gene3D" id="3.90.550.10">
    <property type="entry name" value="Spore Coat Polysaccharide Biosynthesis Protein SpsA, Chain A"/>
    <property type="match status" value="1"/>
</dbReference>